<evidence type="ECO:0000256" key="1">
    <source>
        <dbReference type="SAM" id="SignalP"/>
    </source>
</evidence>
<accession>A0A7Y0KBT3</accession>
<sequence>MTKMFLKKLLICAVVFLIIVSSNNLVKAETNETQKEGNVNGVSDGVVISDTERNRLKELGYIDDYINNMTEEQYNATKEEAVLDTQVVTEFIKTTEYFEDENWVNEENPEVIDTEQEILTQAEFNEEVSELKENTQEILEDDSKAAQSIKQKALSNDSVSLFAVADDGGLASSTTGTNSNSNYKKLTITIKKLTSNTFLLTAKMDWKKVPANRLKDIISVAWDSTDDYNYILSSLYGTQVATGVNPWNGKKKVITYTYDRVNEANLWDVNKTGISLVQNLKDDWDVYEVQDIVQTMQVKLEKDTTWNTKWLNAGAVYMHQTKNVSFGVDSFSIGATGGTSGVDGSLEISFKAPEVKKSFDTQFKAYAQLRLKW</sequence>
<dbReference type="Proteomes" id="UP000588491">
    <property type="component" value="Unassembled WGS sequence"/>
</dbReference>
<reference evidence="2 3" key="1">
    <citation type="submission" date="2020-04" db="EMBL/GenBank/DDBJ databases">
        <title>Bacillus sp. UniB3 isolated from commercial digestive syrup.</title>
        <authorList>
            <person name="Thorat V."/>
            <person name="Kirdat K."/>
            <person name="Tiwarekar B."/>
            <person name="Yadav A."/>
        </authorList>
    </citation>
    <scope>NUCLEOTIDE SEQUENCE [LARGE SCALE GENOMIC DNA]</scope>
    <source>
        <strain evidence="2 3">UniB3</strain>
    </source>
</reference>
<organism evidence="2 3">
    <name type="scientific">Niallia alba</name>
    <dbReference type="NCBI Taxonomy" id="2729105"/>
    <lineage>
        <taxon>Bacteria</taxon>
        <taxon>Bacillati</taxon>
        <taxon>Bacillota</taxon>
        <taxon>Bacilli</taxon>
        <taxon>Bacillales</taxon>
        <taxon>Bacillaceae</taxon>
        <taxon>Niallia</taxon>
    </lineage>
</organism>
<feature type="signal peptide" evidence="1">
    <location>
        <begin position="1"/>
        <end position="27"/>
    </location>
</feature>
<evidence type="ECO:0000313" key="3">
    <source>
        <dbReference type="Proteomes" id="UP000588491"/>
    </source>
</evidence>
<dbReference type="AlphaFoldDB" id="A0A7Y0KBT3"/>
<proteinExistence type="predicted"/>
<feature type="chain" id="PRO_5039101737" evidence="1">
    <location>
        <begin position="28"/>
        <end position="373"/>
    </location>
</feature>
<keyword evidence="3" id="KW-1185">Reference proteome</keyword>
<dbReference type="EMBL" id="JABBPK010000001">
    <property type="protein sequence ID" value="NMO79568.1"/>
    <property type="molecule type" value="Genomic_DNA"/>
</dbReference>
<protein>
    <submittedName>
        <fullName evidence="2">Uncharacterized protein</fullName>
    </submittedName>
</protein>
<evidence type="ECO:0000313" key="2">
    <source>
        <dbReference type="EMBL" id="NMO79568.1"/>
    </source>
</evidence>
<dbReference type="RefSeq" id="WP_169189324.1">
    <property type="nucleotide sequence ID" value="NZ_JABBPK010000001.1"/>
</dbReference>
<comment type="caution">
    <text evidence="2">The sequence shown here is derived from an EMBL/GenBank/DDBJ whole genome shotgun (WGS) entry which is preliminary data.</text>
</comment>
<name>A0A7Y0KBT3_9BACI</name>
<gene>
    <name evidence="2" type="ORF">HHU08_21800</name>
</gene>
<keyword evidence="1" id="KW-0732">Signal</keyword>